<evidence type="ECO:0000313" key="12">
    <source>
        <dbReference type="EMBL" id="HIZ40270.1"/>
    </source>
</evidence>
<keyword evidence="9" id="KW-0812">Transmembrane</keyword>
<dbReference type="PRINTS" id="PR00344">
    <property type="entry name" value="BCTRLSENSOR"/>
</dbReference>
<keyword evidence="6 12" id="KW-0418">Kinase</keyword>
<gene>
    <name evidence="12" type="ORF">H9968_10215</name>
</gene>
<dbReference type="Gene3D" id="3.30.565.10">
    <property type="entry name" value="Histidine kinase-like ATPase, C-terminal domain"/>
    <property type="match status" value="1"/>
</dbReference>
<dbReference type="GO" id="GO:0000155">
    <property type="term" value="F:phosphorelay sensor kinase activity"/>
    <property type="evidence" value="ECO:0007669"/>
    <property type="project" value="InterPro"/>
</dbReference>
<dbReference type="Pfam" id="PF02518">
    <property type="entry name" value="HATPase_c"/>
    <property type="match status" value="1"/>
</dbReference>
<dbReference type="InterPro" id="IPR036890">
    <property type="entry name" value="HATPase_C_sf"/>
</dbReference>
<dbReference type="Gene3D" id="6.10.340.10">
    <property type="match status" value="1"/>
</dbReference>
<feature type="domain" description="Histidine kinase" evidence="10">
    <location>
        <begin position="149"/>
        <end position="363"/>
    </location>
</feature>
<dbReference type="GO" id="GO:0016020">
    <property type="term" value="C:membrane"/>
    <property type="evidence" value="ECO:0007669"/>
    <property type="project" value="UniProtKB-SubCell"/>
</dbReference>
<dbReference type="SMART" id="SM00387">
    <property type="entry name" value="HATPase_c"/>
    <property type="match status" value="1"/>
</dbReference>
<dbReference type="SUPFAM" id="SSF47384">
    <property type="entry name" value="Homodimeric domain of signal transducing histidine kinase"/>
    <property type="match status" value="1"/>
</dbReference>
<evidence type="ECO:0000256" key="1">
    <source>
        <dbReference type="ARBA" id="ARBA00000085"/>
    </source>
</evidence>
<evidence type="ECO:0000256" key="3">
    <source>
        <dbReference type="ARBA" id="ARBA00012438"/>
    </source>
</evidence>
<evidence type="ECO:0000256" key="7">
    <source>
        <dbReference type="ARBA" id="ARBA00023012"/>
    </source>
</evidence>
<dbReference type="AlphaFoldDB" id="A0A9D2EMR9"/>
<evidence type="ECO:0000256" key="9">
    <source>
        <dbReference type="SAM" id="Phobius"/>
    </source>
</evidence>
<feature type="domain" description="HAMP" evidence="11">
    <location>
        <begin position="85"/>
        <end position="141"/>
    </location>
</feature>
<organism evidence="12 13">
    <name type="scientific">Candidatus Anaerobutyricum stercoris</name>
    <dbReference type="NCBI Taxonomy" id="2838457"/>
    <lineage>
        <taxon>Bacteria</taxon>
        <taxon>Bacillati</taxon>
        <taxon>Bacillota</taxon>
        <taxon>Clostridia</taxon>
        <taxon>Lachnospirales</taxon>
        <taxon>Lachnospiraceae</taxon>
        <taxon>Anaerobutyricum</taxon>
    </lineage>
</organism>
<dbReference type="SUPFAM" id="SSF158472">
    <property type="entry name" value="HAMP domain-like"/>
    <property type="match status" value="1"/>
</dbReference>
<dbReference type="PANTHER" id="PTHR43711">
    <property type="entry name" value="TWO-COMPONENT HISTIDINE KINASE"/>
    <property type="match status" value="1"/>
</dbReference>
<dbReference type="InterPro" id="IPR050736">
    <property type="entry name" value="Sensor_HK_Regulatory"/>
</dbReference>
<evidence type="ECO:0000256" key="8">
    <source>
        <dbReference type="ARBA" id="ARBA00023136"/>
    </source>
</evidence>
<dbReference type="PROSITE" id="PS50885">
    <property type="entry name" value="HAMP"/>
    <property type="match status" value="1"/>
</dbReference>
<comment type="caution">
    <text evidence="12">The sequence shown here is derived from an EMBL/GenBank/DDBJ whole genome shotgun (WGS) entry which is preliminary data.</text>
</comment>
<keyword evidence="9" id="KW-1133">Transmembrane helix</keyword>
<reference evidence="12" key="2">
    <citation type="submission" date="2021-04" db="EMBL/GenBank/DDBJ databases">
        <authorList>
            <person name="Gilroy R."/>
        </authorList>
    </citation>
    <scope>NUCLEOTIDE SEQUENCE</scope>
    <source>
        <strain evidence="12">CHK179-28034</strain>
    </source>
</reference>
<dbReference type="PROSITE" id="PS50109">
    <property type="entry name" value="HIS_KIN"/>
    <property type="match status" value="1"/>
</dbReference>
<dbReference type="EMBL" id="DXBR01000093">
    <property type="protein sequence ID" value="HIZ40270.1"/>
    <property type="molecule type" value="Genomic_DNA"/>
</dbReference>
<dbReference type="CDD" id="cd06225">
    <property type="entry name" value="HAMP"/>
    <property type="match status" value="1"/>
</dbReference>
<dbReference type="EC" id="2.7.13.3" evidence="3"/>
<keyword evidence="7" id="KW-0902">Two-component regulatory system</keyword>
<proteinExistence type="predicted"/>
<dbReference type="InterPro" id="IPR005467">
    <property type="entry name" value="His_kinase_dom"/>
</dbReference>
<dbReference type="InterPro" id="IPR003660">
    <property type="entry name" value="HAMP_dom"/>
</dbReference>
<dbReference type="InterPro" id="IPR003594">
    <property type="entry name" value="HATPase_dom"/>
</dbReference>
<dbReference type="FunFam" id="1.10.287.130:FF:000001">
    <property type="entry name" value="Two-component sensor histidine kinase"/>
    <property type="match status" value="1"/>
</dbReference>
<reference evidence="12" key="1">
    <citation type="journal article" date="2021" name="PeerJ">
        <title>Extensive microbial diversity within the chicken gut microbiome revealed by metagenomics and culture.</title>
        <authorList>
            <person name="Gilroy R."/>
            <person name="Ravi A."/>
            <person name="Getino M."/>
            <person name="Pursley I."/>
            <person name="Horton D.L."/>
            <person name="Alikhan N.F."/>
            <person name="Baker D."/>
            <person name="Gharbi K."/>
            <person name="Hall N."/>
            <person name="Watson M."/>
            <person name="Adriaenssens E.M."/>
            <person name="Foster-Nyarko E."/>
            <person name="Jarju S."/>
            <person name="Secka A."/>
            <person name="Antonio M."/>
            <person name="Oren A."/>
            <person name="Chaudhuri R.R."/>
            <person name="La Ragione R."/>
            <person name="Hildebrand F."/>
            <person name="Pallen M.J."/>
        </authorList>
    </citation>
    <scope>NUCLEOTIDE SEQUENCE</scope>
    <source>
        <strain evidence="12">CHK179-28034</strain>
    </source>
</reference>
<accession>A0A9D2EMR9</accession>
<comment type="subcellular location">
    <subcellularLocation>
        <location evidence="2">Membrane</location>
    </subcellularLocation>
</comment>
<evidence type="ECO:0000256" key="2">
    <source>
        <dbReference type="ARBA" id="ARBA00004370"/>
    </source>
</evidence>
<dbReference type="InterPro" id="IPR036097">
    <property type="entry name" value="HisK_dim/P_sf"/>
</dbReference>
<evidence type="ECO:0000259" key="10">
    <source>
        <dbReference type="PROSITE" id="PS50109"/>
    </source>
</evidence>
<dbReference type="InterPro" id="IPR003661">
    <property type="entry name" value="HisK_dim/P_dom"/>
</dbReference>
<comment type="catalytic activity">
    <reaction evidence="1">
        <text>ATP + protein L-histidine = ADP + protein N-phospho-L-histidine.</text>
        <dbReference type="EC" id="2.7.13.3"/>
    </reaction>
</comment>
<dbReference type="SMART" id="SM00388">
    <property type="entry name" value="HisKA"/>
    <property type="match status" value="1"/>
</dbReference>
<dbReference type="Gene3D" id="1.10.287.130">
    <property type="match status" value="1"/>
</dbReference>
<evidence type="ECO:0000256" key="4">
    <source>
        <dbReference type="ARBA" id="ARBA00022553"/>
    </source>
</evidence>
<dbReference type="FunFam" id="3.30.565.10:FF:000006">
    <property type="entry name" value="Sensor histidine kinase WalK"/>
    <property type="match status" value="1"/>
</dbReference>
<evidence type="ECO:0000313" key="13">
    <source>
        <dbReference type="Proteomes" id="UP000824049"/>
    </source>
</evidence>
<keyword evidence="5" id="KW-0808">Transferase</keyword>
<dbReference type="PANTHER" id="PTHR43711:SF26">
    <property type="entry name" value="SENSOR HISTIDINE KINASE RCSC"/>
    <property type="match status" value="1"/>
</dbReference>
<feature type="transmembrane region" description="Helical" evidence="9">
    <location>
        <begin position="23"/>
        <end position="46"/>
    </location>
</feature>
<dbReference type="InterPro" id="IPR004358">
    <property type="entry name" value="Sig_transdc_His_kin-like_C"/>
</dbReference>
<dbReference type="Pfam" id="PF00512">
    <property type="entry name" value="HisKA"/>
    <property type="match status" value="1"/>
</dbReference>
<dbReference type="CDD" id="cd00082">
    <property type="entry name" value="HisKA"/>
    <property type="match status" value="1"/>
</dbReference>
<dbReference type="CDD" id="cd00075">
    <property type="entry name" value="HATPase"/>
    <property type="match status" value="1"/>
</dbReference>
<name>A0A9D2EMR9_9FIRM</name>
<dbReference type="SUPFAM" id="SSF55874">
    <property type="entry name" value="ATPase domain of HSP90 chaperone/DNA topoisomerase II/histidine kinase"/>
    <property type="match status" value="1"/>
</dbReference>
<sequence>MRKRPAESAVNGSKNERVIKDSLFPVSLFGIFLGVLFLMSGIHVGLIVMMNERGWNELVQTIVPMIYWAAIAVGLTLFTRKKMKNTYEEPLHRLAEATKQVAEGDFSVYVPTTHTANNLDYLDVMIMDFNKMVEELGSVETLKTDFVSNVSHEMKTPIAIIKNFAELLQTGKGTEEEKMEFARGIEEAANRLSNLISNILKLNKLENQTIDAEMEQYDLCGQLEECILNFESLWDEKELELEADMEGRAFVRADRSLLELVWNNLISNAIKFTEPGGQVTIRQTKTGEYVEVSVEDTGCGMSRESIRHIFDKFYQGDTSHSGEGNGLGLALVKRILVLMGGEITVDSEEGKGSTFMVRLPAADKTGRGR</sequence>
<evidence type="ECO:0000256" key="6">
    <source>
        <dbReference type="ARBA" id="ARBA00022777"/>
    </source>
</evidence>
<keyword evidence="8 9" id="KW-0472">Membrane</keyword>
<feature type="transmembrane region" description="Helical" evidence="9">
    <location>
        <begin position="58"/>
        <end position="78"/>
    </location>
</feature>
<protein>
    <recommendedName>
        <fullName evidence="3">histidine kinase</fullName>
        <ecNumber evidence="3">2.7.13.3</ecNumber>
    </recommendedName>
</protein>
<keyword evidence="4" id="KW-0597">Phosphoprotein</keyword>
<dbReference type="Proteomes" id="UP000824049">
    <property type="component" value="Unassembled WGS sequence"/>
</dbReference>
<evidence type="ECO:0000256" key="5">
    <source>
        <dbReference type="ARBA" id="ARBA00022679"/>
    </source>
</evidence>
<evidence type="ECO:0000259" key="11">
    <source>
        <dbReference type="PROSITE" id="PS50885"/>
    </source>
</evidence>